<protein>
    <submittedName>
        <fullName evidence="2">Uncharacterized protein</fullName>
    </submittedName>
</protein>
<comment type="caution">
    <text evidence="2">The sequence shown here is derived from an EMBL/GenBank/DDBJ whole genome shotgun (WGS) entry which is preliminary data.</text>
</comment>
<dbReference type="AlphaFoldDB" id="A0A812X7L0"/>
<name>A0A812X7L0_SYMPI</name>
<proteinExistence type="predicted"/>
<organism evidence="2 3">
    <name type="scientific">Symbiodinium pilosum</name>
    <name type="common">Dinoflagellate</name>
    <dbReference type="NCBI Taxonomy" id="2952"/>
    <lineage>
        <taxon>Eukaryota</taxon>
        <taxon>Sar</taxon>
        <taxon>Alveolata</taxon>
        <taxon>Dinophyceae</taxon>
        <taxon>Suessiales</taxon>
        <taxon>Symbiodiniaceae</taxon>
        <taxon>Symbiodinium</taxon>
    </lineage>
</organism>
<dbReference type="Proteomes" id="UP000649617">
    <property type="component" value="Unassembled WGS sequence"/>
</dbReference>
<keyword evidence="3" id="KW-1185">Reference proteome</keyword>
<dbReference type="Gene3D" id="3.40.50.300">
    <property type="entry name" value="P-loop containing nucleotide triphosphate hydrolases"/>
    <property type="match status" value="1"/>
</dbReference>
<gene>
    <name evidence="2" type="ORF">SPIL2461_LOCUS20604</name>
</gene>
<evidence type="ECO:0000313" key="2">
    <source>
        <dbReference type="EMBL" id="CAE7722321.1"/>
    </source>
</evidence>
<sequence>QKYLTERGALMTLCHLISAEQRGKLSTGDRQVLNIFQRSKADRQMQCLAPVRYVPVLTKTDLFESEEVEGFRQALGQTLSTLKQPSDVIACTSMSPEGIEGFQDVVGEAARRGWDSLDEWISDAQRMSRPPSGRNKVDRRQVKQAYTSTAKRSANRPARGGKGARTFLPPRV</sequence>
<reference evidence="2" key="1">
    <citation type="submission" date="2021-02" db="EMBL/GenBank/DDBJ databases">
        <authorList>
            <person name="Dougan E. K."/>
            <person name="Rhodes N."/>
            <person name="Thang M."/>
            <person name="Chan C."/>
        </authorList>
    </citation>
    <scope>NUCLEOTIDE SEQUENCE</scope>
</reference>
<dbReference type="InterPro" id="IPR027417">
    <property type="entry name" value="P-loop_NTPase"/>
</dbReference>
<feature type="non-terminal residue" evidence="2">
    <location>
        <position position="172"/>
    </location>
</feature>
<feature type="region of interest" description="Disordered" evidence="1">
    <location>
        <begin position="124"/>
        <end position="172"/>
    </location>
</feature>
<dbReference type="EMBL" id="CAJNIZ010045518">
    <property type="protein sequence ID" value="CAE7722321.1"/>
    <property type="molecule type" value="Genomic_DNA"/>
</dbReference>
<evidence type="ECO:0000256" key="1">
    <source>
        <dbReference type="SAM" id="MobiDB-lite"/>
    </source>
</evidence>
<evidence type="ECO:0000313" key="3">
    <source>
        <dbReference type="Proteomes" id="UP000649617"/>
    </source>
</evidence>
<accession>A0A812X7L0</accession>
<dbReference type="OrthoDB" id="391988at2759"/>